<keyword evidence="2" id="KW-1133">Transmembrane helix</keyword>
<evidence type="ECO:0000256" key="1">
    <source>
        <dbReference type="SAM" id="MobiDB-lite"/>
    </source>
</evidence>
<evidence type="ECO:0000313" key="5">
    <source>
        <dbReference type="Proteomes" id="UP000502996"/>
    </source>
</evidence>
<feature type="domain" description="DUF4190" evidence="3">
    <location>
        <begin position="97"/>
        <end position="156"/>
    </location>
</feature>
<dbReference type="KEGG" id="nano:G5V58_05020"/>
<keyword evidence="2" id="KW-0812">Transmembrane</keyword>
<gene>
    <name evidence="4" type="ORF">G5V58_05020</name>
</gene>
<feature type="compositionally biased region" description="Pro residues" evidence="1">
    <location>
        <begin position="22"/>
        <end position="42"/>
    </location>
</feature>
<dbReference type="AlphaFoldDB" id="A0A6G6WAZ7"/>
<accession>A0A6G6WAZ7</accession>
<sequence length="282" mass="28587">MSTPQDPADPQNPYGTPGSDSTPPPPPPNPYGTGPTEPPSAPAAPSTPDYSSAPPPPPPAYGQPQPPAYGQPQAPAYGQPPFPQYGAPQEQQPGKGMAIAALIISFFGCVFIGALVAIPLAIVVLVRSRGGQNHGKGLAISAIVVSLVTLALPIILLVAGVSYVNSLTDVNDLDQGDCITADGLSDENAKSVTDIKTVDCSDKHDGEVIAVVDLTADQAQNYTSTPISEICGPAIDAAGKTDLITESVIYTSLTVSDPAAGDQAACVAYNADGSQLTGTLGS</sequence>
<evidence type="ECO:0000256" key="2">
    <source>
        <dbReference type="SAM" id="Phobius"/>
    </source>
</evidence>
<dbReference type="Proteomes" id="UP000502996">
    <property type="component" value="Chromosome"/>
</dbReference>
<feature type="region of interest" description="Disordered" evidence="1">
    <location>
        <begin position="1"/>
        <end position="91"/>
    </location>
</feature>
<keyword evidence="5" id="KW-1185">Reference proteome</keyword>
<proteinExistence type="predicted"/>
<evidence type="ECO:0000259" key="3">
    <source>
        <dbReference type="Pfam" id="PF13828"/>
    </source>
</evidence>
<feature type="compositionally biased region" description="Pro residues" evidence="1">
    <location>
        <begin position="53"/>
        <end position="69"/>
    </location>
</feature>
<reference evidence="4 5" key="1">
    <citation type="submission" date="2020-02" db="EMBL/GenBank/DDBJ databases">
        <title>Full genome sequence of Nocardioides sp. R-3366.</title>
        <authorList>
            <person name="Im W.-T."/>
        </authorList>
    </citation>
    <scope>NUCLEOTIDE SEQUENCE [LARGE SCALE GENOMIC DNA]</scope>
    <source>
        <strain evidence="4 5">R-3366</strain>
    </source>
</reference>
<dbReference type="InterPro" id="IPR025241">
    <property type="entry name" value="DUF4190"/>
</dbReference>
<feature type="transmembrane region" description="Helical" evidence="2">
    <location>
        <begin position="138"/>
        <end position="164"/>
    </location>
</feature>
<organism evidence="4 5">
    <name type="scientific">Nocardioides anomalus</name>
    <dbReference type="NCBI Taxonomy" id="2712223"/>
    <lineage>
        <taxon>Bacteria</taxon>
        <taxon>Bacillati</taxon>
        <taxon>Actinomycetota</taxon>
        <taxon>Actinomycetes</taxon>
        <taxon>Propionibacteriales</taxon>
        <taxon>Nocardioidaceae</taxon>
        <taxon>Nocardioides</taxon>
    </lineage>
</organism>
<feature type="compositionally biased region" description="Low complexity" evidence="1">
    <location>
        <begin position="43"/>
        <end position="52"/>
    </location>
</feature>
<dbReference type="EMBL" id="CP049257">
    <property type="protein sequence ID" value="QIG42210.1"/>
    <property type="molecule type" value="Genomic_DNA"/>
</dbReference>
<evidence type="ECO:0000313" key="4">
    <source>
        <dbReference type="EMBL" id="QIG42210.1"/>
    </source>
</evidence>
<keyword evidence="2" id="KW-0472">Membrane</keyword>
<feature type="transmembrane region" description="Helical" evidence="2">
    <location>
        <begin position="98"/>
        <end position="126"/>
    </location>
</feature>
<name>A0A6G6WAZ7_9ACTN</name>
<dbReference type="Pfam" id="PF13828">
    <property type="entry name" value="DUF4190"/>
    <property type="match status" value="1"/>
</dbReference>
<dbReference type="RefSeq" id="WP_165229296.1">
    <property type="nucleotide sequence ID" value="NZ_CP049257.1"/>
</dbReference>
<protein>
    <submittedName>
        <fullName evidence="4">DUF4190 domain-containing protein</fullName>
    </submittedName>
</protein>